<evidence type="ECO:0000256" key="3">
    <source>
        <dbReference type="ARBA" id="ARBA00022692"/>
    </source>
</evidence>
<dbReference type="GO" id="GO:0016020">
    <property type="term" value="C:membrane"/>
    <property type="evidence" value="ECO:0007669"/>
    <property type="project" value="UniProtKB-SubCell"/>
</dbReference>
<feature type="transmembrane region" description="Helical" evidence="6">
    <location>
        <begin position="251"/>
        <end position="267"/>
    </location>
</feature>
<dbReference type="EMBL" id="JACHGZ010000003">
    <property type="protein sequence ID" value="MBB5148053.1"/>
    <property type="molecule type" value="Genomic_DNA"/>
</dbReference>
<dbReference type="InterPro" id="IPR002549">
    <property type="entry name" value="AI-2E-like"/>
</dbReference>
<comment type="caution">
    <text evidence="7">The sequence shown here is derived from an EMBL/GenBank/DDBJ whole genome shotgun (WGS) entry which is preliminary data.</text>
</comment>
<feature type="transmembrane region" description="Helical" evidence="6">
    <location>
        <begin position="134"/>
        <end position="153"/>
    </location>
</feature>
<evidence type="ECO:0000256" key="4">
    <source>
        <dbReference type="ARBA" id="ARBA00022989"/>
    </source>
</evidence>
<evidence type="ECO:0000256" key="6">
    <source>
        <dbReference type="SAM" id="Phobius"/>
    </source>
</evidence>
<sequence>MQLNKFSTYSNKNVIQLLVLILYFIFLWLVLPISLAIFFAYMLYPIIHFCHQRLKLPYIISAIIISLLIFLSIYSFFYITIQSIIAIYPEIKIQVDNLQLFDSEYLVVLENIFNESLSYIDTAIMSLASYLQDFFQYIFELFIFLVAFFFALFESRRNRYWFFIYVPKPYRKEWKQYFSKAMNLFSYFLYVEFQLFIITFFLLSIGLALLKFENPINKAFLISFADVLPFFGIGLFLIPIAIYFFAIGDKFVSLALVLLYVFIQITRQLTESLLWASTFQLRTVHTFLISAASILLFGVYGILLSPFILLIAVKVKQKSIAG</sequence>
<keyword evidence="5 6" id="KW-0472">Membrane</keyword>
<keyword evidence="3 6" id="KW-0812">Transmembrane</keyword>
<evidence type="ECO:0000313" key="8">
    <source>
        <dbReference type="Proteomes" id="UP000557217"/>
    </source>
</evidence>
<evidence type="ECO:0000256" key="1">
    <source>
        <dbReference type="ARBA" id="ARBA00004141"/>
    </source>
</evidence>
<dbReference type="RefSeq" id="WP_016837129.1">
    <property type="nucleotide sequence ID" value="NZ_JARMRR010000035.1"/>
</dbReference>
<name>A0A840PPU2_URETH</name>
<dbReference type="Proteomes" id="UP000557217">
    <property type="component" value="Unassembled WGS sequence"/>
</dbReference>
<evidence type="ECO:0000256" key="5">
    <source>
        <dbReference type="ARBA" id="ARBA00023136"/>
    </source>
</evidence>
<evidence type="ECO:0000313" key="7">
    <source>
        <dbReference type="EMBL" id="MBB5148053.1"/>
    </source>
</evidence>
<feature type="transmembrane region" description="Helical" evidence="6">
    <location>
        <begin position="56"/>
        <end position="79"/>
    </location>
</feature>
<comment type="similarity">
    <text evidence="2">Belongs to the autoinducer-2 exporter (AI-2E) (TC 2.A.86) family.</text>
</comment>
<keyword evidence="8" id="KW-1185">Reference proteome</keyword>
<feature type="transmembrane region" description="Helical" evidence="6">
    <location>
        <begin position="20"/>
        <end position="44"/>
    </location>
</feature>
<feature type="transmembrane region" description="Helical" evidence="6">
    <location>
        <begin position="221"/>
        <end position="244"/>
    </location>
</feature>
<feature type="transmembrane region" description="Helical" evidence="6">
    <location>
        <begin position="184"/>
        <end position="209"/>
    </location>
</feature>
<organism evidence="7 8">
    <name type="scientific">Ureibacillus thermosphaericus</name>
    <dbReference type="NCBI Taxonomy" id="51173"/>
    <lineage>
        <taxon>Bacteria</taxon>
        <taxon>Bacillati</taxon>
        <taxon>Bacillota</taxon>
        <taxon>Bacilli</taxon>
        <taxon>Bacillales</taxon>
        <taxon>Caryophanaceae</taxon>
        <taxon>Ureibacillus</taxon>
    </lineage>
</organism>
<dbReference type="Pfam" id="PF01594">
    <property type="entry name" value="AI-2E_transport"/>
    <property type="match status" value="1"/>
</dbReference>
<gene>
    <name evidence="7" type="ORF">HNR36_000436</name>
</gene>
<keyword evidence="4 6" id="KW-1133">Transmembrane helix</keyword>
<feature type="transmembrane region" description="Helical" evidence="6">
    <location>
        <begin position="287"/>
        <end position="313"/>
    </location>
</feature>
<comment type="subcellular location">
    <subcellularLocation>
        <location evidence="1">Membrane</location>
        <topology evidence="1">Multi-pass membrane protein</topology>
    </subcellularLocation>
</comment>
<proteinExistence type="inferred from homology"/>
<evidence type="ECO:0000256" key="2">
    <source>
        <dbReference type="ARBA" id="ARBA00009773"/>
    </source>
</evidence>
<accession>A0A840PPU2</accession>
<protein>
    <submittedName>
        <fullName evidence="7">Putative PurR-regulated permease PerM</fullName>
    </submittedName>
</protein>
<reference evidence="7 8" key="1">
    <citation type="submission" date="2020-08" db="EMBL/GenBank/DDBJ databases">
        <title>Genomic Encyclopedia of Type Strains, Phase IV (KMG-IV): sequencing the most valuable type-strain genomes for metagenomic binning, comparative biology and taxonomic classification.</title>
        <authorList>
            <person name="Goeker M."/>
        </authorList>
    </citation>
    <scope>NUCLEOTIDE SEQUENCE [LARGE SCALE GENOMIC DNA]</scope>
    <source>
        <strain evidence="7 8">DSM 10633</strain>
    </source>
</reference>
<dbReference type="AlphaFoldDB" id="A0A840PPU2"/>